<keyword evidence="7" id="KW-0547">Nucleotide-binding</keyword>
<dbReference type="NCBIfam" id="NF006830">
    <property type="entry name" value="PRK09355.1"/>
    <property type="match status" value="1"/>
</dbReference>
<evidence type="ECO:0000256" key="12">
    <source>
        <dbReference type="ARBA" id="ARBA00047334"/>
    </source>
</evidence>
<dbReference type="EMBL" id="JOWA01000087">
    <property type="protein sequence ID" value="KEZ44848.1"/>
    <property type="molecule type" value="Genomic_DNA"/>
</dbReference>
<dbReference type="InterPro" id="IPR013785">
    <property type="entry name" value="Aldolase_TIM"/>
</dbReference>
<evidence type="ECO:0000313" key="18">
    <source>
        <dbReference type="Proteomes" id="UP000028545"/>
    </source>
</evidence>
<keyword evidence="8" id="KW-0418">Kinase</keyword>
<evidence type="ECO:0000256" key="4">
    <source>
        <dbReference type="ARBA" id="ARBA00005165"/>
    </source>
</evidence>
<protein>
    <submittedName>
        <fullName evidence="17">Putative thiamine biosynthetic bifunctional enzyme</fullName>
    </submittedName>
</protein>
<dbReference type="PRINTS" id="PR01099">
    <property type="entry name" value="HYETHTZKNASE"/>
</dbReference>
<dbReference type="CDD" id="cd01170">
    <property type="entry name" value="THZ_kinase"/>
    <property type="match status" value="1"/>
</dbReference>
<dbReference type="InterPro" id="IPR022998">
    <property type="entry name" value="ThiamineP_synth_TenI"/>
</dbReference>
<evidence type="ECO:0000256" key="8">
    <source>
        <dbReference type="ARBA" id="ARBA00022777"/>
    </source>
</evidence>
<dbReference type="HAMAP" id="MF_00097">
    <property type="entry name" value="TMP_synthase"/>
    <property type="match status" value="1"/>
</dbReference>
<keyword evidence="18" id="KW-1185">Reference proteome</keyword>
<evidence type="ECO:0000256" key="13">
    <source>
        <dbReference type="ARBA" id="ARBA00047851"/>
    </source>
</evidence>
<evidence type="ECO:0000256" key="3">
    <source>
        <dbReference type="ARBA" id="ARBA00004868"/>
    </source>
</evidence>
<dbReference type="UniPathway" id="UPA00060">
    <property type="reaction ID" value="UER00139"/>
</dbReference>
<dbReference type="Gene3D" id="3.40.1190.20">
    <property type="match status" value="1"/>
</dbReference>
<dbReference type="HAMAP" id="MF_00228">
    <property type="entry name" value="Thz_kinase"/>
    <property type="match status" value="1"/>
</dbReference>
<dbReference type="KEGG" id="sapo:SAPIO_CDS2971"/>
<dbReference type="GeneID" id="27722043"/>
<comment type="catalytic activity">
    <reaction evidence="1">
        <text>5-(2-hydroxyethyl)-4-methylthiazole + ATP = 4-methyl-5-(2-phosphooxyethyl)-thiazole + ADP + H(+)</text>
        <dbReference type="Rhea" id="RHEA:24212"/>
        <dbReference type="ChEBI" id="CHEBI:15378"/>
        <dbReference type="ChEBI" id="CHEBI:17957"/>
        <dbReference type="ChEBI" id="CHEBI:30616"/>
        <dbReference type="ChEBI" id="CHEBI:58296"/>
        <dbReference type="ChEBI" id="CHEBI:456216"/>
        <dbReference type="EC" id="2.7.1.50"/>
    </reaction>
</comment>
<dbReference type="InterPro" id="IPR000417">
    <property type="entry name" value="Hyethyz_kinase"/>
</dbReference>
<dbReference type="Pfam" id="PF02110">
    <property type="entry name" value="HK"/>
    <property type="match status" value="1"/>
</dbReference>
<name>A0A084GBY6_PSEDA</name>
<evidence type="ECO:0000313" key="17">
    <source>
        <dbReference type="EMBL" id="KEZ44848.1"/>
    </source>
</evidence>
<evidence type="ECO:0000256" key="7">
    <source>
        <dbReference type="ARBA" id="ARBA00022741"/>
    </source>
</evidence>
<proteinExistence type="inferred from homology"/>
<dbReference type="InterPro" id="IPR029056">
    <property type="entry name" value="Ribokinase-like"/>
</dbReference>
<dbReference type="OrthoDB" id="4994at2759"/>
<evidence type="ECO:0000256" key="1">
    <source>
        <dbReference type="ARBA" id="ARBA00001771"/>
    </source>
</evidence>
<evidence type="ECO:0000256" key="5">
    <source>
        <dbReference type="ARBA" id="ARBA00022679"/>
    </source>
</evidence>
<evidence type="ECO:0000256" key="9">
    <source>
        <dbReference type="ARBA" id="ARBA00022840"/>
    </source>
</evidence>
<dbReference type="VEuPathDB" id="FungiDB:SAPIO_CDS2971"/>
<dbReference type="GO" id="GO:0004789">
    <property type="term" value="F:thiamine-phosphate diphosphorylase activity"/>
    <property type="evidence" value="ECO:0007669"/>
    <property type="project" value="UniProtKB-EC"/>
</dbReference>
<comment type="pathway">
    <text evidence="3">Cofactor biosynthesis; thiamine diphosphate biosynthesis; 4-methyl-5-(2-phosphoethyl)-thiazole from 5-(2-hydroxyethyl)-4-methylthiazole: step 1/1.</text>
</comment>
<dbReference type="GO" id="GO:0005524">
    <property type="term" value="F:ATP binding"/>
    <property type="evidence" value="ECO:0007669"/>
    <property type="project" value="UniProtKB-KW"/>
</dbReference>
<evidence type="ECO:0000256" key="6">
    <source>
        <dbReference type="ARBA" id="ARBA00022723"/>
    </source>
</evidence>
<dbReference type="Proteomes" id="UP000028545">
    <property type="component" value="Unassembled WGS sequence"/>
</dbReference>
<dbReference type="PANTHER" id="PTHR20857">
    <property type="entry name" value="THIAMINE-PHOSPHATE PYROPHOSPHORYLASE"/>
    <property type="match status" value="1"/>
</dbReference>
<dbReference type="HOGENOM" id="CLU_019943_1_1_1"/>
<gene>
    <name evidence="17" type="ORF">SAPIO_CDS2971</name>
</gene>
<dbReference type="InterPro" id="IPR034291">
    <property type="entry name" value="TMP_synthase"/>
</dbReference>
<feature type="region of interest" description="Disordered" evidence="15">
    <location>
        <begin position="142"/>
        <end position="166"/>
    </location>
</feature>
<dbReference type="Pfam" id="PF02581">
    <property type="entry name" value="TMP-TENI"/>
    <property type="match status" value="1"/>
</dbReference>
<dbReference type="NCBIfam" id="TIGR00693">
    <property type="entry name" value="thiE"/>
    <property type="match status" value="1"/>
</dbReference>
<dbReference type="SUPFAM" id="SSF51391">
    <property type="entry name" value="Thiamin phosphate synthase"/>
    <property type="match status" value="1"/>
</dbReference>
<evidence type="ECO:0000259" key="16">
    <source>
        <dbReference type="Pfam" id="PF02581"/>
    </source>
</evidence>
<keyword evidence="9" id="KW-0067">ATP-binding</keyword>
<dbReference type="PANTHER" id="PTHR20857:SF23">
    <property type="entry name" value="THIAMINE BIOSYNTHETIC BIFUNCTIONAL ENZYME"/>
    <property type="match status" value="1"/>
</dbReference>
<evidence type="ECO:0000256" key="2">
    <source>
        <dbReference type="ARBA" id="ARBA00001946"/>
    </source>
</evidence>
<sequence length="551" mass="57649">MGKPTVDYSLYLVTDSTPAILGERNLVSVVEAALKGGVTLVQYRDKTSDTRVLVDTARELHVVTKKYGVPLLINDRVDVALAVGCEGVHIGQDDMDLPTARKLLGDDKIIGVSASTTQEAQKACDEGADYLGIGTIFSTSTYSISPPPSPQTTKKKNKLADIPPSKSNTKNIIGTAGLRTILSSLAQTHPTTPTVCIGGLHPHNIQRVLYQSATDGKAPDGVALVSAIVAAADPEAESRRLLELVRTPPAFVTRSAGAGERVESVRVVLDLVGEVVGAVDGGNPLSHNMTNLVVQNFAANVALAVGASPIMANYGEEAADLAKLGGALVVNMGTVTPEALVNYEKALRAYNLAGGPVVYDPVGAGATAVRRNAVKTIMGLGYLDIIKGNEGEILTVASLTAPDSPQQQQQQRGVDSSHKLSVAEKATLVSTLARRERNIVVCTGKTDVVSDGTRTFAVSNGHEMLGRVTGTGCVLGTTISAFAAAYGGDRLVAVVAALVVFGIAGERAAEREGVVGPGGFVPAFLDELFRVRKETVAGDLEWLKRTKVEKL</sequence>
<dbReference type="InterPro" id="IPR036206">
    <property type="entry name" value="ThiamineP_synth_sf"/>
</dbReference>
<comment type="catalytic activity">
    <reaction evidence="14">
        <text>2-[(2R,5Z)-2-carboxy-4-methylthiazol-5(2H)-ylidene]ethyl phosphate + 4-amino-2-methyl-5-(diphosphooxymethyl)pyrimidine + 2 H(+) = thiamine phosphate + CO2 + diphosphate</text>
        <dbReference type="Rhea" id="RHEA:47844"/>
        <dbReference type="ChEBI" id="CHEBI:15378"/>
        <dbReference type="ChEBI" id="CHEBI:16526"/>
        <dbReference type="ChEBI" id="CHEBI:33019"/>
        <dbReference type="ChEBI" id="CHEBI:37575"/>
        <dbReference type="ChEBI" id="CHEBI:57841"/>
        <dbReference type="ChEBI" id="CHEBI:62899"/>
        <dbReference type="EC" id="2.5.1.3"/>
    </reaction>
</comment>
<keyword evidence="10" id="KW-0460">Magnesium</keyword>
<dbReference type="Gene3D" id="3.20.20.70">
    <property type="entry name" value="Aldolase class I"/>
    <property type="match status" value="1"/>
</dbReference>
<feature type="domain" description="Thiamine phosphate synthase/TenI" evidence="16">
    <location>
        <begin position="10"/>
        <end position="163"/>
    </location>
</feature>
<accession>A0A084GBY6</accession>
<dbReference type="GO" id="GO:0004417">
    <property type="term" value="F:hydroxyethylthiazole kinase activity"/>
    <property type="evidence" value="ECO:0007669"/>
    <property type="project" value="UniProtKB-EC"/>
</dbReference>
<dbReference type="FunFam" id="3.40.1190.20:FF:000042">
    <property type="entry name" value="Probable thiamine biosynthetic bifunctional enzyme"/>
    <property type="match status" value="1"/>
</dbReference>
<keyword evidence="11" id="KW-0784">Thiamine biosynthesis</keyword>
<comment type="caution">
    <text evidence="17">The sequence shown here is derived from an EMBL/GenBank/DDBJ whole genome shotgun (WGS) entry which is preliminary data.</text>
</comment>
<evidence type="ECO:0000256" key="15">
    <source>
        <dbReference type="SAM" id="MobiDB-lite"/>
    </source>
</evidence>
<reference evidence="17 18" key="1">
    <citation type="journal article" date="2014" name="Genome Announc.">
        <title>Draft genome sequence of the pathogenic fungus Scedosporium apiospermum.</title>
        <authorList>
            <person name="Vandeputte P."/>
            <person name="Ghamrawi S."/>
            <person name="Rechenmann M."/>
            <person name="Iltis A."/>
            <person name="Giraud S."/>
            <person name="Fleury M."/>
            <person name="Thornton C."/>
            <person name="Delhaes L."/>
            <person name="Meyer W."/>
            <person name="Papon N."/>
            <person name="Bouchara J.P."/>
        </authorList>
    </citation>
    <scope>NUCLEOTIDE SEQUENCE [LARGE SCALE GENOMIC DNA]</scope>
    <source>
        <strain evidence="17 18">IHEM 14462</strain>
    </source>
</reference>
<keyword evidence="6" id="KW-0479">Metal-binding</keyword>
<evidence type="ECO:0000256" key="11">
    <source>
        <dbReference type="ARBA" id="ARBA00022977"/>
    </source>
</evidence>
<dbReference type="SUPFAM" id="SSF53613">
    <property type="entry name" value="Ribokinase-like"/>
    <property type="match status" value="1"/>
</dbReference>
<dbReference type="GO" id="GO:0009229">
    <property type="term" value="P:thiamine diphosphate biosynthetic process"/>
    <property type="evidence" value="ECO:0007669"/>
    <property type="project" value="UniProtKB-UniPathway"/>
</dbReference>
<comment type="cofactor">
    <cofactor evidence="2">
        <name>Mg(2+)</name>
        <dbReference type="ChEBI" id="CHEBI:18420"/>
    </cofactor>
</comment>
<comment type="catalytic activity">
    <reaction evidence="12">
        <text>4-methyl-5-(2-phosphooxyethyl)-thiazole + 4-amino-2-methyl-5-(diphosphooxymethyl)pyrimidine + H(+) = thiamine phosphate + diphosphate</text>
        <dbReference type="Rhea" id="RHEA:22328"/>
        <dbReference type="ChEBI" id="CHEBI:15378"/>
        <dbReference type="ChEBI" id="CHEBI:33019"/>
        <dbReference type="ChEBI" id="CHEBI:37575"/>
        <dbReference type="ChEBI" id="CHEBI:57841"/>
        <dbReference type="ChEBI" id="CHEBI:58296"/>
        <dbReference type="EC" id="2.5.1.3"/>
    </reaction>
</comment>
<dbReference type="AlphaFoldDB" id="A0A084GBY6"/>
<organism evidence="17 18">
    <name type="scientific">Pseudallescheria apiosperma</name>
    <name type="common">Scedosporium apiospermum</name>
    <dbReference type="NCBI Taxonomy" id="563466"/>
    <lineage>
        <taxon>Eukaryota</taxon>
        <taxon>Fungi</taxon>
        <taxon>Dikarya</taxon>
        <taxon>Ascomycota</taxon>
        <taxon>Pezizomycotina</taxon>
        <taxon>Sordariomycetes</taxon>
        <taxon>Hypocreomycetidae</taxon>
        <taxon>Microascales</taxon>
        <taxon>Microascaceae</taxon>
        <taxon>Scedosporium</taxon>
    </lineage>
</organism>
<dbReference type="GO" id="GO:0000287">
    <property type="term" value="F:magnesium ion binding"/>
    <property type="evidence" value="ECO:0007669"/>
    <property type="project" value="InterPro"/>
</dbReference>
<evidence type="ECO:0000256" key="14">
    <source>
        <dbReference type="ARBA" id="ARBA00047883"/>
    </source>
</evidence>
<dbReference type="GO" id="GO:0009228">
    <property type="term" value="P:thiamine biosynthetic process"/>
    <property type="evidence" value="ECO:0007669"/>
    <property type="project" value="UniProtKB-KW"/>
</dbReference>
<comment type="catalytic activity">
    <reaction evidence="13">
        <text>2-(2-carboxy-4-methylthiazol-5-yl)ethyl phosphate + 4-amino-2-methyl-5-(diphosphooxymethyl)pyrimidine + 2 H(+) = thiamine phosphate + CO2 + diphosphate</text>
        <dbReference type="Rhea" id="RHEA:47848"/>
        <dbReference type="ChEBI" id="CHEBI:15378"/>
        <dbReference type="ChEBI" id="CHEBI:16526"/>
        <dbReference type="ChEBI" id="CHEBI:33019"/>
        <dbReference type="ChEBI" id="CHEBI:37575"/>
        <dbReference type="ChEBI" id="CHEBI:57841"/>
        <dbReference type="ChEBI" id="CHEBI:62890"/>
        <dbReference type="EC" id="2.5.1.3"/>
    </reaction>
</comment>
<dbReference type="CDD" id="cd00564">
    <property type="entry name" value="TMP_TenI"/>
    <property type="match status" value="1"/>
</dbReference>
<evidence type="ECO:0000256" key="10">
    <source>
        <dbReference type="ARBA" id="ARBA00022842"/>
    </source>
</evidence>
<comment type="pathway">
    <text evidence="4">Cofactor biosynthesis; thiamine diphosphate biosynthesis; thiamine phosphate from 4-amino-2-methyl-5-diphosphomethylpyrimidine and 4-methyl-5-(2-phosphoethyl)-thiazole: step 1/1.</text>
</comment>
<dbReference type="GO" id="GO:0005737">
    <property type="term" value="C:cytoplasm"/>
    <property type="evidence" value="ECO:0007669"/>
    <property type="project" value="TreeGrafter"/>
</dbReference>
<dbReference type="OMA" id="GQTDMPI"/>
<dbReference type="RefSeq" id="XP_016644647.1">
    <property type="nucleotide sequence ID" value="XM_016785865.1"/>
</dbReference>
<keyword evidence="5" id="KW-0808">Transferase</keyword>